<evidence type="ECO:0000313" key="1">
    <source>
        <dbReference type="EMBL" id="KAK3723738.1"/>
    </source>
</evidence>
<dbReference type="EMBL" id="JAUTXU010000008">
    <property type="protein sequence ID" value="KAK3723738.1"/>
    <property type="molecule type" value="Genomic_DNA"/>
</dbReference>
<reference evidence="1" key="1">
    <citation type="submission" date="2023-07" db="EMBL/GenBank/DDBJ databases">
        <title>Black Yeasts Isolated from many extreme environments.</title>
        <authorList>
            <person name="Coleine C."/>
            <person name="Stajich J.E."/>
            <person name="Selbmann L."/>
        </authorList>
    </citation>
    <scope>NUCLEOTIDE SEQUENCE</scope>
    <source>
        <strain evidence="1">CCFEE 5714</strain>
    </source>
</reference>
<gene>
    <name evidence="1" type="ORF">LTR37_001619</name>
</gene>
<dbReference type="Proteomes" id="UP001281147">
    <property type="component" value="Unassembled WGS sequence"/>
</dbReference>
<protein>
    <submittedName>
        <fullName evidence="1">Uncharacterized protein</fullName>
    </submittedName>
</protein>
<comment type="caution">
    <text evidence="1">The sequence shown here is derived from an EMBL/GenBank/DDBJ whole genome shotgun (WGS) entry which is preliminary data.</text>
</comment>
<organism evidence="1 2">
    <name type="scientific">Vermiconidia calcicola</name>
    <dbReference type="NCBI Taxonomy" id="1690605"/>
    <lineage>
        <taxon>Eukaryota</taxon>
        <taxon>Fungi</taxon>
        <taxon>Dikarya</taxon>
        <taxon>Ascomycota</taxon>
        <taxon>Pezizomycotina</taxon>
        <taxon>Dothideomycetes</taxon>
        <taxon>Dothideomycetidae</taxon>
        <taxon>Mycosphaerellales</taxon>
        <taxon>Extremaceae</taxon>
        <taxon>Vermiconidia</taxon>
    </lineage>
</organism>
<accession>A0ACC3NVN5</accession>
<evidence type="ECO:0000313" key="2">
    <source>
        <dbReference type="Proteomes" id="UP001281147"/>
    </source>
</evidence>
<name>A0ACC3NVN5_9PEZI</name>
<proteinExistence type="predicted"/>
<keyword evidence="2" id="KW-1185">Reference proteome</keyword>
<sequence>MSPQRIPREEDFEGPERPASEPAEPEAAPARPGEELRTEAMFYMAASYHTLVRANDDVAAAIVERVGKEIFGEDEFAEAIRVSSPVVER</sequence>